<feature type="transmembrane region" description="Helical" evidence="7">
    <location>
        <begin position="180"/>
        <end position="197"/>
    </location>
</feature>
<feature type="transmembrane region" description="Helical" evidence="7">
    <location>
        <begin position="367"/>
        <end position="390"/>
    </location>
</feature>
<evidence type="ECO:0000313" key="9">
    <source>
        <dbReference type="Proteomes" id="UP001208567"/>
    </source>
</evidence>
<protein>
    <submittedName>
        <fullName evidence="8">MFS transporter</fullName>
    </submittedName>
</protein>
<feature type="transmembrane region" description="Helical" evidence="7">
    <location>
        <begin position="231"/>
        <end position="255"/>
    </location>
</feature>
<keyword evidence="9" id="KW-1185">Reference proteome</keyword>
<evidence type="ECO:0000313" key="8">
    <source>
        <dbReference type="EMBL" id="GLC30273.1"/>
    </source>
</evidence>
<evidence type="ECO:0000256" key="1">
    <source>
        <dbReference type="ARBA" id="ARBA00004651"/>
    </source>
</evidence>
<keyword evidence="4 7" id="KW-0812">Transmembrane</keyword>
<dbReference type="CDD" id="cd06173">
    <property type="entry name" value="MFS_MefA_like"/>
    <property type="match status" value="1"/>
</dbReference>
<feature type="transmembrane region" description="Helical" evidence="7">
    <location>
        <begin position="20"/>
        <end position="46"/>
    </location>
</feature>
<reference evidence="8 9" key="1">
    <citation type="journal article" date="2024" name="Int. J. Syst. Evol. Microbiol.">
        <title>Clostridium omnivorum sp. nov., isolated from anoxic soil under the treatment of reductive soil disinfestation.</title>
        <authorList>
            <person name="Ueki A."/>
            <person name="Tonouchi A."/>
            <person name="Kaku N."/>
            <person name="Honma S."/>
            <person name="Ueki K."/>
        </authorList>
    </citation>
    <scope>NUCLEOTIDE SEQUENCE [LARGE SCALE GENOMIC DNA]</scope>
    <source>
        <strain evidence="8 9">E14</strain>
    </source>
</reference>
<dbReference type="RefSeq" id="WP_264849537.1">
    <property type="nucleotide sequence ID" value="NZ_BRXR01000001.1"/>
</dbReference>
<keyword evidence="2" id="KW-0813">Transport</keyword>
<evidence type="ECO:0000256" key="5">
    <source>
        <dbReference type="ARBA" id="ARBA00022989"/>
    </source>
</evidence>
<feature type="transmembrane region" description="Helical" evidence="7">
    <location>
        <begin position="267"/>
        <end position="286"/>
    </location>
</feature>
<proteinExistence type="predicted"/>
<dbReference type="SUPFAM" id="SSF103473">
    <property type="entry name" value="MFS general substrate transporter"/>
    <property type="match status" value="1"/>
</dbReference>
<dbReference type="Pfam" id="PF07690">
    <property type="entry name" value="MFS_1"/>
    <property type="match status" value="1"/>
</dbReference>
<name>A0ABQ5N4W1_9CLOT</name>
<dbReference type="PANTHER" id="PTHR43266:SF9">
    <property type="entry name" value="PERMEASE, MAJOR FACILITATOR SUPERFAMILY-RELATED"/>
    <property type="match status" value="1"/>
</dbReference>
<dbReference type="EMBL" id="BRXR01000001">
    <property type="protein sequence ID" value="GLC30273.1"/>
    <property type="molecule type" value="Genomic_DNA"/>
</dbReference>
<evidence type="ECO:0000256" key="4">
    <source>
        <dbReference type="ARBA" id="ARBA00022692"/>
    </source>
</evidence>
<evidence type="ECO:0000256" key="2">
    <source>
        <dbReference type="ARBA" id="ARBA00022448"/>
    </source>
</evidence>
<feature type="transmembrane region" description="Helical" evidence="7">
    <location>
        <begin position="151"/>
        <end position="174"/>
    </location>
</feature>
<feature type="transmembrane region" description="Helical" evidence="7">
    <location>
        <begin position="331"/>
        <end position="355"/>
    </location>
</feature>
<dbReference type="Proteomes" id="UP001208567">
    <property type="component" value="Unassembled WGS sequence"/>
</dbReference>
<feature type="transmembrane region" description="Helical" evidence="7">
    <location>
        <begin position="396"/>
        <end position="414"/>
    </location>
</feature>
<evidence type="ECO:0000256" key="7">
    <source>
        <dbReference type="SAM" id="Phobius"/>
    </source>
</evidence>
<feature type="transmembrane region" description="Helical" evidence="7">
    <location>
        <begin position="298"/>
        <end position="319"/>
    </location>
</feature>
<comment type="subcellular location">
    <subcellularLocation>
        <location evidence="1">Cell membrane</location>
        <topology evidence="1">Multi-pass membrane protein</topology>
    </subcellularLocation>
</comment>
<keyword evidence="6 7" id="KW-0472">Membrane</keyword>
<feature type="transmembrane region" description="Helical" evidence="7">
    <location>
        <begin position="109"/>
        <end position="130"/>
    </location>
</feature>
<dbReference type="PANTHER" id="PTHR43266">
    <property type="entry name" value="MACROLIDE-EFFLUX PROTEIN"/>
    <property type="match status" value="1"/>
</dbReference>
<evidence type="ECO:0000256" key="6">
    <source>
        <dbReference type="ARBA" id="ARBA00023136"/>
    </source>
</evidence>
<feature type="transmembrane region" description="Helical" evidence="7">
    <location>
        <begin position="84"/>
        <end position="103"/>
    </location>
</feature>
<dbReference type="PRINTS" id="PR00173">
    <property type="entry name" value="EDTRNSPORT"/>
</dbReference>
<keyword evidence="5 7" id="KW-1133">Transmembrane helix</keyword>
<dbReference type="InterPro" id="IPR011701">
    <property type="entry name" value="MFS"/>
</dbReference>
<accession>A0ABQ5N4W1</accession>
<organism evidence="8 9">
    <name type="scientific">Clostridium omnivorum</name>
    <dbReference type="NCBI Taxonomy" id="1604902"/>
    <lineage>
        <taxon>Bacteria</taxon>
        <taxon>Bacillati</taxon>
        <taxon>Bacillota</taxon>
        <taxon>Clostridia</taxon>
        <taxon>Eubacteriales</taxon>
        <taxon>Clostridiaceae</taxon>
        <taxon>Clostridium</taxon>
    </lineage>
</organism>
<gene>
    <name evidence="8" type="ORF">bsdE14_16830</name>
</gene>
<keyword evidence="3" id="KW-1003">Cell membrane</keyword>
<dbReference type="Gene3D" id="1.20.1250.20">
    <property type="entry name" value="MFS general substrate transporter like domains"/>
    <property type="match status" value="1"/>
</dbReference>
<feature type="transmembrane region" description="Helical" evidence="7">
    <location>
        <begin position="52"/>
        <end position="72"/>
    </location>
</feature>
<dbReference type="InterPro" id="IPR036259">
    <property type="entry name" value="MFS_trans_sf"/>
</dbReference>
<evidence type="ECO:0000256" key="3">
    <source>
        <dbReference type="ARBA" id="ARBA00022475"/>
    </source>
</evidence>
<sequence>MLLSSLSPKRSLINKEISNIVLLSTASCISLIGTSIYNFAIGLYVLRLTGSGLSFATTLVLGIISAILVNPFAGALADRLNKKILTIVTDTLNGLLLIGIYLLTTKYTLNLPMIYVSTLFLNIFTTIYGISIETAKPNLVSSEKLLSMNSISKIIDASSSIIGPMLGGIVFAFFNIRVFILINGFSFILSALLHLFIDFKFNYNNCEVKDKLNLFADILEGIKYLKDKKNIISMFGIYIALNFFLGLSISVPMPYIINNVLKLNAKFFGIIEAAFPVGMICGALIIKKIMGKYSYTKIIKFSSILLSACMAAIGISVILNYKIHIASFYLIYYILITISAGTAISFIDIPIFYILQQTIPDNFRGRVLSLGISIAKMVLPFALIMAGALINIVPTYTLSIVGGVGLCIFSILYIK</sequence>
<comment type="caution">
    <text evidence="8">The sequence shown here is derived from an EMBL/GenBank/DDBJ whole genome shotgun (WGS) entry which is preliminary data.</text>
</comment>